<protein>
    <submittedName>
        <fullName evidence="7">Acetolactate synthase large subunit</fullName>
    </submittedName>
</protein>
<comment type="caution">
    <text evidence="7">The sequence shown here is derived from an EMBL/GenBank/DDBJ whole genome shotgun (WGS) entry which is preliminary data.</text>
</comment>
<dbReference type="PANTHER" id="PTHR18968:SF129">
    <property type="entry name" value="ACETOLACTATE SYNTHASE"/>
    <property type="match status" value="1"/>
</dbReference>
<organism evidence="7 8">
    <name type="scientific">Craurococcus roseus</name>
    <dbReference type="NCBI Taxonomy" id="77585"/>
    <lineage>
        <taxon>Bacteria</taxon>
        <taxon>Pseudomonadati</taxon>
        <taxon>Pseudomonadota</taxon>
        <taxon>Alphaproteobacteria</taxon>
        <taxon>Acetobacterales</taxon>
        <taxon>Acetobacteraceae</taxon>
        <taxon>Craurococcus</taxon>
    </lineage>
</organism>
<dbReference type="PROSITE" id="PS00187">
    <property type="entry name" value="TPP_ENZYMES"/>
    <property type="match status" value="1"/>
</dbReference>
<accession>A0ABP3QQ31</accession>
<dbReference type="InterPro" id="IPR029061">
    <property type="entry name" value="THDP-binding"/>
</dbReference>
<dbReference type="SUPFAM" id="SSF52467">
    <property type="entry name" value="DHS-like NAD/FAD-binding domain"/>
    <property type="match status" value="1"/>
</dbReference>
<dbReference type="Gene3D" id="3.40.50.1220">
    <property type="entry name" value="TPP-binding domain"/>
    <property type="match status" value="1"/>
</dbReference>
<dbReference type="InterPro" id="IPR000399">
    <property type="entry name" value="TPP-bd_CS"/>
</dbReference>
<dbReference type="PANTHER" id="PTHR18968">
    <property type="entry name" value="THIAMINE PYROPHOSPHATE ENZYMES"/>
    <property type="match status" value="1"/>
</dbReference>
<dbReference type="InterPro" id="IPR045229">
    <property type="entry name" value="TPP_enz"/>
</dbReference>
<dbReference type="InterPro" id="IPR012001">
    <property type="entry name" value="Thiamin_PyroP_enz_TPP-bd_dom"/>
</dbReference>
<evidence type="ECO:0000313" key="8">
    <source>
        <dbReference type="Proteomes" id="UP001501588"/>
    </source>
</evidence>
<dbReference type="Pfam" id="PF00205">
    <property type="entry name" value="TPP_enzyme_M"/>
    <property type="match status" value="1"/>
</dbReference>
<proteinExistence type="inferred from homology"/>
<dbReference type="InterPro" id="IPR012000">
    <property type="entry name" value="Thiamin_PyroP_enz_cen_dom"/>
</dbReference>
<dbReference type="InterPro" id="IPR011766">
    <property type="entry name" value="TPP_enzyme_TPP-bd"/>
</dbReference>
<evidence type="ECO:0000259" key="6">
    <source>
        <dbReference type="Pfam" id="PF02776"/>
    </source>
</evidence>
<keyword evidence="2 3" id="KW-0786">Thiamine pyrophosphate</keyword>
<comment type="similarity">
    <text evidence="1 3">Belongs to the TPP enzyme family.</text>
</comment>
<evidence type="ECO:0000256" key="1">
    <source>
        <dbReference type="ARBA" id="ARBA00007812"/>
    </source>
</evidence>
<evidence type="ECO:0000259" key="5">
    <source>
        <dbReference type="Pfam" id="PF02775"/>
    </source>
</evidence>
<evidence type="ECO:0000259" key="4">
    <source>
        <dbReference type="Pfam" id="PF00205"/>
    </source>
</evidence>
<dbReference type="Proteomes" id="UP001501588">
    <property type="component" value="Unassembled WGS sequence"/>
</dbReference>
<evidence type="ECO:0000256" key="3">
    <source>
        <dbReference type="RuleBase" id="RU362132"/>
    </source>
</evidence>
<feature type="domain" description="Thiamine pyrophosphate enzyme N-terminal TPP-binding" evidence="6">
    <location>
        <begin position="14"/>
        <end position="113"/>
    </location>
</feature>
<reference evidence="8" key="1">
    <citation type="journal article" date="2019" name="Int. J. Syst. Evol. Microbiol.">
        <title>The Global Catalogue of Microorganisms (GCM) 10K type strain sequencing project: providing services to taxonomists for standard genome sequencing and annotation.</title>
        <authorList>
            <consortium name="The Broad Institute Genomics Platform"/>
            <consortium name="The Broad Institute Genome Sequencing Center for Infectious Disease"/>
            <person name="Wu L."/>
            <person name="Ma J."/>
        </authorList>
    </citation>
    <scope>NUCLEOTIDE SEQUENCE [LARGE SCALE GENOMIC DNA]</scope>
    <source>
        <strain evidence="8">JCM 9933</strain>
    </source>
</reference>
<dbReference type="EMBL" id="BAAAFZ010000052">
    <property type="protein sequence ID" value="GAA0591927.1"/>
    <property type="molecule type" value="Genomic_DNA"/>
</dbReference>
<evidence type="ECO:0000256" key="2">
    <source>
        <dbReference type="ARBA" id="ARBA00023052"/>
    </source>
</evidence>
<dbReference type="SUPFAM" id="SSF52518">
    <property type="entry name" value="Thiamin diphosphate-binding fold (THDP-binding)"/>
    <property type="match status" value="2"/>
</dbReference>
<name>A0ABP3QQ31_9PROT</name>
<feature type="domain" description="Thiamine pyrophosphate enzyme TPP-binding" evidence="5">
    <location>
        <begin position="392"/>
        <end position="538"/>
    </location>
</feature>
<keyword evidence="8" id="KW-1185">Reference proteome</keyword>
<dbReference type="CDD" id="cd07035">
    <property type="entry name" value="TPP_PYR_POX_like"/>
    <property type="match status" value="1"/>
</dbReference>
<evidence type="ECO:0000313" key="7">
    <source>
        <dbReference type="EMBL" id="GAA0591927.1"/>
    </source>
</evidence>
<dbReference type="InterPro" id="IPR029035">
    <property type="entry name" value="DHS-like_NAD/FAD-binding_dom"/>
</dbReference>
<dbReference type="Pfam" id="PF02776">
    <property type="entry name" value="TPP_enzyme_N"/>
    <property type="match status" value="1"/>
</dbReference>
<dbReference type="CDD" id="cd00568">
    <property type="entry name" value="TPP_enzymes"/>
    <property type="match status" value="1"/>
</dbReference>
<gene>
    <name evidence="7" type="ORF">GCM10009416_32920</name>
</gene>
<dbReference type="Pfam" id="PF02775">
    <property type="entry name" value="TPP_enzyme_C"/>
    <property type="match status" value="1"/>
</dbReference>
<feature type="domain" description="Thiamine pyrophosphate enzyme central" evidence="4">
    <location>
        <begin position="203"/>
        <end position="328"/>
    </location>
</feature>
<dbReference type="Gene3D" id="3.40.50.970">
    <property type="match status" value="2"/>
</dbReference>
<sequence length="554" mass="55415">MTPPARANAPDTAMSAADAVVAALADAGVTRLFGVPGGGSSLDLVAAAHRRGLPFALARHETAAVIMAATTAELTGRPGAALVTRGPGVSNAANGVAHASLDRAPVLLLADGFTGAERAFANHQWFDQAAMLAPVTKAAAKAVEPGTEAGPMAAALLATAMASPRGPALMELSGVAARAPASPPPRPGAATPSAIPDPAALGAARALIRGADRPVLVAGLEAATPGACAAVRRLVEALGCPGLVTYKAKGVVPDSHPLFVGVFTGGDAEAPLLSEADLILLAGADPVEFIPRPWRYGAPVVEIGAVPRAAYYVTPAAALRGPLEPALAALAEGGRRGAWTAAAIEAHRAAWLARLANGPTTGGNRGLSPQAVVEVAQAACRRAGADPRVSVDAGAHMFPATTFWQASRPGDLLISNGLSTMGFAVPAGIAAALHDPARGALAFTGDGGLLMALGELATAAALGAKLVVVVFNDAALSLIHIKRDARALPEGALGWPRADFAAAMRAFGGLALRAATEEEYAAALDRALAAPGPALVDVLVDPESYPAQIKALRG</sequence>